<gene>
    <name evidence="2" type="ORF">BDFB_015031</name>
</gene>
<protein>
    <recommendedName>
        <fullName evidence="1">Mutator-like transposase domain-containing protein</fullName>
    </recommendedName>
</protein>
<evidence type="ECO:0000259" key="1">
    <source>
        <dbReference type="Pfam" id="PF20700"/>
    </source>
</evidence>
<evidence type="ECO:0000313" key="2">
    <source>
        <dbReference type="EMBL" id="RZC37102.1"/>
    </source>
</evidence>
<sequence length="66" mass="7123">MCGKEGSFTTDNDIDLGVNKAAVCGTIGAETRYSQLNDFCAGLDIPMISEKTYVVCQNQIMDNAKI</sequence>
<dbReference type="Proteomes" id="UP000292052">
    <property type="component" value="Unassembled WGS sequence"/>
</dbReference>
<reference evidence="2 3" key="1">
    <citation type="submission" date="2017-03" db="EMBL/GenBank/DDBJ databases">
        <title>Genome of the blue death feigning beetle - Asbolus verrucosus.</title>
        <authorList>
            <person name="Rider S.D."/>
        </authorList>
    </citation>
    <scope>NUCLEOTIDE SEQUENCE [LARGE SCALE GENOMIC DNA]</scope>
    <source>
        <strain evidence="2">Butters</strain>
        <tissue evidence="2">Head and leg muscle</tissue>
    </source>
</reference>
<dbReference type="OrthoDB" id="10069847at2759"/>
<dbReference type="Pfam" id="PF20700">
    <property type="entry name" value="Mutator"/>
    <property type="match status" value="1"/>
</dbReference>
<proteinExistence type="predicted"/>
<accession>A0A482VVX2</accession>
<comment type="caution">
    <text evidence="2">The sequence shown here is derived from an EMBL/GenBank/DDBJ whole genome shotgun (WGS) entry which is preliminary data.</text>
</comment>
<name>A0A482VVX2_ASBVE</name>
<evidence type="ECO:0000313" key="3">
    <source>
        <dbReference type="Proteomes" id="UP000292052"/>
    </source>
</evidence>
<dbReference type="AlphaFoldDB" id="A0A482VVX2"/>
<dbReference type="InterPro" id="IPR049012">
    <property type="entry name" value="Mutator_transp_dom"/>
</dbReference>
<keyword evidence="3" id="KW-1185">Reference proteome</keyword>
<feature type="domain" description="Mutator-like transposase" evidence="1">
    <location>
        <begin position="1"/>
        <end position="62"/>
    </location>
</feature>
<organism evidence="2 3">
    <name type="scientific">Asbolus verrucosus</name>
    <name type="common">Desert ironclad beetle</name>
    <dbReference type="NCBI Taxonomy" id="1661398"/>
    <lineage>
        <taxon>Eukaryota</taxon>
        <taxon>Metazoa</taxon>
        <taxon>Ecdysozoa</taxon>
        <taxon>Arthropoda</taxon>
        <taxon>Hexapoda</taxon>
        <taxon>Insecta</taxon>
        <taxon>Pterygota</taxon>
        <taxon>Neoptera</taxon>
        <taxon>Endopterygota</taxon>
        <taxon>Coleoptera</taxon>
        <taxon>Polyphaga</taxon>
        <taxon>Cucujiformia</taxon>
        <taxon>Tenebrionidae</taxon>
        <taxon>Pimeliinae</taxon>
        <taxon>Asbolus</taxon>
    </lineage>
</organism>
<dbReference type="EMBL" id="QDEB01055643">
    <property type="protein sequence ID" value="RZC37102.1"/>
    <property type="molecule type" value="Genomic_DNA"/>
</dbReference>